<keyword evidence="3" id="KW-1185">Reference proteome</keyword>
<dbReference type="InterPro" id="IPR009057">
    <property type="entry name" value="Homeodomain-like_sf"/>
</dbReference>
<protein>
    <recommendedName>
        <fullName evidence="1">QsdR TetR regulatory C-terminal domain-containing protein</fullName>
    </recommendedName>
</protein>
<dbReference type="EMBL" id="JAAIVB010000045">
    <property type="protein sequence ID" value="NEX62150.1"/>
    <property type="molecule type" value="Genomic_DNA"/>
</dbReference>
<reference evidence="2 3" key="1">
    <citation type="submission" date="2020-02" db="EMBL/GenBank/DDBJ databases">
        <authorList>
            <person name="Kim M.K."/>
        </authorList>
    </citation>
    <scope>NUCLEOTIDE SEQUENCE [LARGE SCALE GENOMIC DNA]</scope>
    <source>
        <strain evidence="2 3">17J57-3</strain>
    </source>
</reference>
<dbReference type="Gene3D" id="1.10.357.10">
    <property type="entry name" value="Tetracycline Repressor, domain 2"/>
    <property type="match status" value="1"/>
</dbReference>
<dbReference type="AlphaFoldDB" id="A0A6B3SMR8"/>
<comment type="caution">
    <text evidence="2">The sequence shown here is derived from an EMBL/GenBank/DDBJ whole genome shotgun (WGS) entry which is preliminary data.</text>
</comment>
<evidence type="ECO:0000259" key="1">
    <source>
        <dbReference type="Pfam" id="PF18598"/>
    </source>
</evidence>
<feature type="domain" description="QsdR TetR regulatory C-terminal" evidence="1">
    <location>
        <begin position="86"/>
        <end position="196"/>
    </location>
</feature>
<accession>A0A6B3SMR8</accession>
<evidence type="ECO:0000313" key="3">
    <source>
        <dbReference type="Proteomes" id="UP000482155"/>
    </source>
</evidence>
<dbReference type="Pfam" id="PF18598">
    <property type="entry name" value="TetR_C_36"/>
    <property type="match status" value="1"/>
</dbReference>
<dbReference type="Proteomes" id="UP000482155">
    <property type="component" value="Unassembled WGS sequence"/>
</dbReference>
<dbReference type="SUPFAM" id="SSF46689">
    <property type="entry name" value="Homeodomain-like"/>
    <property type="match status" value="1"/>
</dbReference>
<gene>
    <name evidence="2" type="ORF">G3574_13755</name>
</gene>
<sequence>MENDGDKTGTTARSATRETVVSAARNHLIAGRKLDMVALAAELGVGRATLYRWTGGREILMREVLESFLYESFARLDRHAARRQLQGKERIAYEFEEMMRLLVASQPVRALLKNEPDVGLRLLTDSSEGGLQGTSIARLVRILDEEKAAGRYKPRIAPRLLALAAVRLVDSYVYGNIIAGIPIDMNVANQVLHGLL</sequence>
<dbReference type="InterPro" id="IPR041485">
    <property type="entry name" value="TetR_C_36"/>
</dbReference>
<evidence type="ECO:0000313" key="2">
    <source>
        <dbReference type="EMBL" id="NEX62150.1"/>
    </source>
</evidence>
<dbReference type="RefSeq" id="WP_163964082.1">
    <property type="nucleotide sequence ID" value="NZ_JAAIVB010000045.1"/>
</dbReference>
<proteinExistence type="predicted"/>
<name>A0A6B3SMR8_9BURK</name>
<organism evidence="2 3">
    <name type="scientific">Noviherbaspirillum galbum</name>
    <dbReference type="NCBI Taxonomy" id="2709383"/>
    <lineage>
        <taxon>Bacteria</taxon>
        <taxon>Pseudomonadati</taxon>
        <taxon>Pseudomonadota</taxon>
        <taxon>Betaproteobacteria</taxon>
        <taxon>Burkholderiales</taxon>
        <taxon>Oxalobacteraceae</taxon>
        <taxon>Noviherbaspirillum</taxon>
    </lineage>
</organism>